<feature type="transmembrane region" description="Helical" evidence="6">
    <location>
        <begin position="296"/>
        <end position="324"/>
    </location>
</feature>
<dbReference type="GO" id="GO:0005384">
    <property type="term" value="F:manganese ion transmembrane transporter activity"/>
    <property type="evidence" value="ECO:0007669"/>
    <property type="project" value="TreeGrafter"/>
</dbReference>
<dbReference type="GO" id="GO:0034755">
    <property type="term" value="P:iron ion transmembrane transport"/>
    <property type="evidence" value="ECO:0007669"/>
    <property type="project" value="TreeGrafter"/>
</dbReference>
<accession>A0A2H0R5I9</accession>
<name>A0A2H0R5I9_9BACT</name>
<dbReference type="PANTHER" id="PTHR11706:SF33">
    <property type="entry name" value="NATURAL RESISTANCE-ASSOCIATED MACROPHAGE PROTEIN 2"/>
    <property type="match status" value="1"/>
</dbReference>
<evidence type="ECO:0000313" key="8">
    <source>
        <dbReference type="Proteomes" id="UP000230208"/>
    </source>
</evidence>
<feature type="transmembrane region" description="Helical" evidence="6">
    <location>
        <begin position="254"/>
        <end position="276"/>
    </location>
</feature>
<keyword evidence="3 6" id="KW-0812">Transmembrane</keyword>
<organism evidence="7 8">
    <name type="scientific">Candidatus Yanofskybacteria bacterium CG10_big_fil_rev_8_21_14_0_10_37_15</name>
    <dbReference type="NCBI Taxonomy" id="1975097"/>
    <lineage>
        <taxon>Bacteria</taxon>
        <taxon>Candidatus Yanofskyibacteriota</taxon>
    </lineage>
</organism>
<evidence type="ECO:0000256" key="3">
    <source>
        <dbReference type="ARBA" id="ARBA00022692"/>
    </source>
</evidence>
<feature type="transmembrane region" description="Helical" evidence="6">
    <location>
        <begin position="409"/>
        <end position="427"/>
    </location>
</feature>
<feature type="transmembrane region" description="Helical" evidence="6">
    <location>
        <begin position="127"/>
        <end position="145"/>
    </location>
</feature>
<dbReference type="Pfam" id="PF01566">
    <property type="entry name" value="Nramp"/>
    <property type="match status" value="1"/>
</dbReference>
<feature type="transmembrane region" description="Helical" evidence="6">
    <location>
        <begin position="369"/>
        <end position="388"/>
    </location>
</feature>
<dbReference type="GO" id="GO:0015086">
    <property type="term" value="F:cadmium ion transmembrane transporter activity"/>
    <property type="evidence" value="ECO:0007669"/>
    <property type="project" value="TreeGrafter"/>
</dbReference>
<dbReference type="PANTHER" id="PTHR11706">
    <property type="entry name" value="SOLUTE CARRIER PROTEIN FAMILY 11 MEMBER"/>
    <property type="match status" value="1"/>
</dbReference>
<dbReference type="InterPro" id="IPR001046">
    <property type="entry name" value="NRAMP_fam"/>
</dbReference>
<dbReference type="GO" id="GO:0005886">
    <property type="term" value="C:plasma membrane"/>
    <property type="evidence" value="ECO:0007669"/>
    <property type="project" value="TreeGrafter"/>
</dbReference>
<reference evidence="7 8" key="1">
    <citation type="submission" date="2017-09" db="EMBL/GenBank/DDBJ databases">
        <title>Depth-based differentiation of microbial function through sediment-hosted aquifers and enrichment of novel symbionts in the deep terrestrial subsurface.</title>
        <authorList>
            <person name="Probst A.J."/>
            <person name="Ladd B."/>
            <person name="Jarett J.K."/>
            <person name="Geller-Mcgrath D.E."/>
            <person name="Sieber C.M."/>
            <person name="Emerson J.B."/>
            <person name="Anantharaman K."/>
            <person name="Thomas B.C."/>
            <person name="Malmstrom R."/>
            <person name="Stieglmeier M."/>
            <person name="Klingl A."/>
            <person name="Woyke T."/>
            <person name="Ryan C.M."/>
            <person name="Banfield J.F."/>
        </authorList>
    </citation>
    <scope>NUCLEOTIDE SEQUENCE [LARGE SCALE GENOMIC DNA]</scope>
    <source>
        <strain evidence="7">CG10_big_fil_rev_8_21_14_0_10_37_15</strain>
    </source>
</reference>
<feature type="transmembrane region" description="Helical" evidence="6">
    <location>
        <begin position="152"/>
        <end position="171"/>
    </location>
</feature>
<keyword evidence="2" id="KW-0813">Transport</keyword>
<gene>
    <name evidence="7" type="ORF">COV30_01935</name>
</gene>
<keyword evidence="4 6" id="KW-1133">Transmembrane helix</keyword>
<feature type="transmembrane region" description="Helical" evidence="6">
    <location>
        <begin position="191"/>
        <end position="210"/>
    </location>
</feature>
<sequence>MVKIILKMLSKLKKSWKSLGPGIISGASDDDPSGIITYSVAGSRLGTGAVWTMLYILPLMIAVQKMSAKIGISSSCGLMGNIKRYYSKTLLIFISSLIIISNTFNIGANVFGMASAIEIFTPGSTTLLSWTTIGFILLLVVILPYRKIVTVFKWLAFSLFTYAIAGFLIINDWPHLLYQLIVPSISFNKESLMILVAIFGTTISPYMAFWQASEEAEEKKLEKTNDKKRMVCKYQIVTKNELKRINSDTNIGMFFSNFIGFFIIALTGTVLFNAGIRNIETISGAAEALRPLAGDYAYILFTLGVISAGILAIPILAGSSAYVLSEIFNWKGSLDKPFSKAKEFYLVIIFSTIVGLIIPYLGISPIKALLWTSIIHGIVAPFLIATLIHMANNPAIVGPNINNKKENSIAYVALFLMTLAVVVFLFIETPIHEIRTFIF</sequence>
<dbReference type="AlphaFoldDB" id="A0A2H0R5I9"/>
<feature type="transmembrane region" description="Helical" evidence="6">
    <location>
        <begin position="48"/>
        <end position="68"/>
    </location>
</feature>
<dbReference type="Proteomes" id="UP000230208">
    <property type="component" value="Unassembled WGS sequence"/>
</dbReference>
<evidence type="ECO:0000256" key="2">
    <source>
        <dbReference type="ARBA" id="ARBA00022448"/>
    </source>
</evidence>
<keyword evidence="5 6" id="KW-0472">Membrane</keyword>
<evidence type="ECO:0000313" key="7">
    <source>
        <dbReference type="EMBL" id="PIR41777.1"/>
    </source>
</evidence>
<dbReference type="EMBL" id="PCXP01000021">
    <property type="protein sequence ID" value="PIR41777.1"/>
    <property type="molecule type" value="Genomic_DNA"/>
</dbReference>
<feature type="transmembrane region" description="Helical" evidence="6">
    <location>
        <begin position="344"/>
        <end position="363"/>
    </location>
</feature>
<evidence type="ECO:0000256" key="6">
    <source>
        <dbReference type="SAM" id="Phobius"/>
    </source>
</evidence>
<feature type="transmembrane region" description="Helical" evidence="6">
    <location>
        <begin position="89"/>
        <end position="107"/>
    </location>
</feature>
<proteinExistence type="predicted"/>
<comment type="caution">
    <text evidence="7">The sequence shown here is derived from an EMBL/GenBank/DDBJ whole genome shotgun (WGS) entry which is preliminary data.</text>
</comment>
<evidence type="ECO:0000256" key="1">
    <source>
        <dbReference type="ARBA" id="ARBA00004141"/>
    </source>
</evidence>
<protein>
    <submittedName>
        <fullName evidence="7">Iron transporter</fullName>
    </submittedName>
</protein>
<evidence type="ECO:0000256" key="5">
    <source>
        <dbReference type="ARBA" id="ARBA00023136"/>
    </source>
</evidence>
<comment type="subcellular location">
    <subcellularLocation>
        <location evidence="1">Membrane</location>
        <topology evidence="1">Multi-pass membrane protein</topology>
    </subcellularLocation>
</comment>
<evidence type="ECO:0000256" key="4">
    <source>
        <dbReference type="ARBA" id="ARBA00022989"/>
    </source>
</evidence>